<evidence type="ECO:0000256" key="1">
    <source>
        <dbReference type="PROSITE-ProRule" id="PRU00122"/>
    </source>
</evidence>
<comment type="caution">
    <text evidence="3">The sequence shown here is derived from an EMBL/GenBank/DDBJ whole genome shotgun (WGS) entry which is preliminary data.</text>
</comment>
<dbReference type="EMBL" id="PPHD01024009">
    <property type="protein sequence ID" value="POI27402.1"/>
    <property type="molecule type" value="Genomic_DNA"/>
</dbReference>
<organism evidence="3 4">
    <name type="scientific">Bambusicola thoracicus</name>
    <name type="common">Chinese bamboo-partridge</name>
    <name type="synonym">Perdix thoracica</name>
    <dbReference type="NCBI Taxonomy" id="9083"/>
    <lineage>
        <taxon>Eukaryota</taxon>
        <taxon>Metazoa</taxon>
        <taxon>Chordata</taxon>
        <taxon>Craniata</taxon>
        <taxon>Vertebrata</taxon>
        <taxon>Euteleostomi</taxon>
        <taxon>Archelosauria</taxon>
        <taxon>Archosauria</taxon>
        <taxon>Dinosauria</taxon>
        <taxon>Saurischia</taxon>
        <taxon>Theropoda</taxon>
        <taxon>Coelurosauria</taxon>
        <taxon>Aves</taxon>
        <taxon>Neognathae</taxon>
        <taxon>Galloanserae</taxon>
        <taxon>Galliformes</taxon>
        <taxon>Phasianidae</taxon>
        <taxon>Perdicinae</taxon>
        <taxon>Bambusicola</taxon>
    </lineage>
</organism>
<dbReference type="Proteomes" id="UP000237246">
    <property type="component" value="Unassembled WGS sequence"/>
</dbReference>
<dbReference type="InterPro" id="IPR013320">
    <property type="entry name" value="ConA-like_dom_sf"/>
</dbReference>
<dbReference type="SUPFAM" id="SSF49899">
    <property type="entry name" value="Concanavalin A-like lectins/glucanases"/>
    <property type="match status" value="3"/>
</dbReference>
<protein>
    <recommendedName>
        <fullName evidence="2">Laminin G domain-containing protein</fullName>
    </recommendedName>
</protein>
<accession>A0A2P4STI5</accession>
<sequence>MADSGLLFYMARINHADFATVQIKNGLPYFSYDLGSGDTNTMIPNKINDGQWHKIKVIRTKQEGNLIVDGISNRTVSPKKADILDVVGMLYVGGLPVNYTTRRIGPIKVIRTKQEGNLIVDGISNRTVSPKKADILDVVGMLYVGGLPVNYTTRRIGPVTYSIDGCIRNFKMTESPVDLDNPTSSFSVGKCFVTAQKGTYFDGTGFAKTVGAYKVGTDLLVEFEFRTTRMNGVLLGVSSQKMDGLGIELVDGKVMFHVDNGAGRFSAVYEPDAPASLCDGQWHKVVANKIKHRLELTVDDRQVDGSSPNRASTSADTNDPVFVGGYPDGVTQFGLTTNIRFKGCIRSLKLTKGTAKPQEINFSKALELKGVQVSCPAS</sequence>
<dbReference type="PANTHER" id="PTHR15036">
    <property type="entry name" value="PIKACHURIN-LIKE PROTEIN"/>
    <property type="match status" value="1"/>
</dbReference>
<dbReference type="PANTHER" id="PTHR15036:SF65">
    <property type="entry name" value="LAMININ SUBUNIT ALPHA-2"/>
    <property type="match status" value="1"/>
</dbReference>
<name>A0A2P4STI5_BAMTH</name>
<dbReference type="OrthoDB" id="10011303at2759"/>
<dbReference type="InterPro" id="IPR001791">
    <property type="entry name" value="Laminin_G"/>
</dbReference>
<feature type="domain" description="Laminin G" evidence="2">
    <location>
        <begin position="1"/>
        <end position="191"/>
    </location>
</feature>
<evidence type="ECO:0000259" key="2">
    <source>
        <dbReference type="PROSITE" id="PS50025"/>
    </source>
</evidence>
<dbReference type="FunFam" id="2.60.120.200:FF:000065">
    <property type="entry name" value="Laminin subunit alpha 2"/>
    <property type="match status" value="1"/>
</dbReference>
<dbReference type="SMART" id="SM00282">
    <property type="entry name" value="LamG"/>
    <property type="match status" value="2"/>
</dbReference>
<evidence type="ECO:0000313" key="4">
    <source>
        <dbReference type="Proteomes" id="UP000237246"/>
    </source>
</evidence>
<proteinExistence type="predicted"/>
<dbReference type="Pfam" id="PF00054">
    <property type="entry name" value="Laminin_G_1"/>
    <property type="match status" value="1"/>
</dbReference>
<dbReference type="Pfam" id="PF02210">
    <property type="entry name" value="Laminin_G_2"/>
    <property type="match status" value="1"/>
</dbReference>
<reference evidence="3 4" key="1">
    <citation type="submission" date="2018-01" db="EMBL/GenBank/DDBJ databases">
        <title>Comparison of the Chinese Bamboo Partridge and Red Junglefowl genome sequences highlights the importance of demography in genome evolution.</title>
        <authorList>
            <person name="Tiley G.P."/>
            <person name="Kimball R.T."/>
            <person name="Braun E.L."/>
            <person name="Burleigh J.G."/>
        </authorList>
    </citation>
    <scope>NUCLEOTIDE SEQUENCE [LARGE SCALE GENOMIC DNA]</scope>
    <source>
        <strain evidence="3">RTK389</strain>
        <tissue evidence="3">Blood</tissue>
    </source>
</reference>
<evidence type="ECO:0000313" key="3">
    <source>
        <dbReference type="EMBL" id="POI27402.1"/>
    </source>
</evidence>
<comment type="caution">
    <text evidence="1">Lacks conserved residue(s) required for the propagation of feature annotation.</text>
</comment>
<dbReference type="AlphaFoldDB" id="A0A2P4STI5"/>
<gene>
    <name evidence="3" type="ORF">CIB84_008848</name>
</gene>
<dbReference type="InterPro" id="IPR050372">
    <property type="entry name" value="Neurexin-related_CASP"/>
</dbReference>
<keyword evidence="4" id="KW-1185">Reference proteome</keyword>
<dbReference type="CDD" id="cd00110">
    <property type="entry name" value="LamG"/>
    <property type="match status" value="2"/>
</dbReference>
<dbReference type="Gene3D" id="2.60.120.200">
    <property type="match status" value="3"/>
</dbReference>
<feature type="domain" description="Laminin G" evidence="2">
    <location>
        <begin position="196"/>
        <end position="375"/>
    </location>
</feature>
<dbReference type="PROSITE" id="PS50025">
    <property type="entry name" value="LAM_G_DOMAIN"/>
    <property type="match status" value="2"/>
</dbReference>